<sequence>MRYLLDTNVLSETRRKQADPKVMAFLDAVDADSLFISVLTIGELRKGIAIKRRTDPDAARSLAAWVDGMEQSFADRIVPIDAAVSRRWGELSADRSRPVIDTLIAATALVHGLTLVTRNGSDMRGIDVPIIDPWEGRRPARTKK</sequence>
<evidence type="ECO:0000256" key="4">
    <source>
        <dbReference type="ARBA" id="ARBA00022723"/>
    </source>
</evidence>
<dbReference type="InterPro" id="IPR029060">
    <property type="entry name" value="PIN-like_dom_sf"/>
</dbReference>
<dbReference type="HAMAP" id="MF_00265">
    <property type="entry name" value="VapC_Nob1"/>
    <property type="match status" value="1"/>
</dbReference>
<dbReference type="SUPFAM" id="SSF88723">
    <property type="entry name" value="PIN domain-like"/>
    <property type="match status" value="1"/>
</dbReference>
<evidence type="ECO:0000313" key="10">
    <source>
        <dbReference type="EMBL" id="NVN12939.1"/>
    </source>
</evidence>
<gene>
    <name evidence="8" type="primary">vapC</name>
    <name evidence="10" type="ORF">HUK84_17690</name>
</gene>
<evidence type="ECO:0000256" key="2">
    <source>
        <dbReference type="ARBA" id="ARBA00022649"/>
    </source>
</evidence>
<evidence type="ECO:0000256" key="5">
    <source>
        <dbReference type="ARBA" id="ARBA00022801"/>
    </source>
</evidence>
<dbReference type="EMBL" id="JABXXP010000654">
    <property type="protein sequence ID" value="NVN12939.1"/>
    <property type="molecule type" value="Genomic_DNA"/>
</dbReference>
<dbReference type="GO" id="GO:0090729">
    <property type="term" value="F:toxin activity"/>
    <property type="evidence" value="ECO:0007669"/>
    <property type="project" value="UniProtKB-KW"/>
</dbReference>
<comment type="similarity">
    <text evidence="7 8">Belongs to the PINc/VapC protein family.</text>
</comment>
<evidence type="ECO:0000256" key="7">
    <source>
        <dbReference type="ARBA" id="ARBA00038093"/>
    </source>
</evidence>
<organism evidence="10 11">
    <name type="scientific">Nguyenibacter vanlangensis</name>
    <dbReference type="NCBI Taxonomy" id="1216886"/>
    <lineage>
        <taxon>Bacteria</taxon>
        <taxon>Pseudomonadati</taxon>
        <taxon>Pseudomonadota</taxon>
        <taxon>Alphaproteobacteria</taxon>
        <taxon>Acetobacterales</taxon>
        <taxon>Acetobacteraceae</taxon>
        <taxon>Nguyenibacter</taxon>
    </lineage>
</organism>
<evidence type="ECO:0000313" key="11">
    <source>
        <dbReference type="Proteomes" id="UP000534870"/>
    </source>
</evidence>
<dbReference type="InterPro" id="IPR022907">
    <property type="entry name" value="VapC_family"/>
</dbReference>
<feature type="binding site" evidence="8">
    <location>
        <position position="101"/>
    </location>
    <ligand>
        <name>Mg(2+)</name>
        <dbReference type="ChEBI" id="CHEBI:18420"/>
    </ligand>
</feature>
<accession>A0A7Y7M8E1</accession>
<evidence type="ECO:0000256" key="3">
    <source>
        <dbReference type="ARBA" id="ARBA00022722"/>
    </source>
</evidence>
<keyword evidence="4 8" id="KW-0479">Metal-binding</keyword>
<keyword evidence="6 8" id="KW-0460">Magnesium</keyword>
<dbReference type="GO" id="GO:0000287">
    <property type="term" value="F:magnesium ion binding"/>
    <property type="evidence" value="ECO:0007669"/>
    <property type="project" value="UniProtKB-UniRule"/>
</dbReference>
<dbReference type="InterPro" id="IPR002716">
    <property type="entry name" value="PIN_dom"/>
</dbReference>
<evidence type="ECO:0000256" key="1">
    <source>
        <dbReference type="ARBA" id="ARBA00001946"/>
    </source>
</evidence>
<evidence type="ECO:0000259" key="9">
    <source>
        <dbReference type="Pfam" id="PF01850"/>
    </source>
</evidence>
<comment type="cofactor">
    <cofactor evidence="1 8">
        <name>Mg(2+)</name>
        <dbReference type="ChEBI" id="CHEBI:18420"/>
    </cofactor>
</comment>
<reference evidence="10 11" key="1">
    <citation type="submission" date="2020-06" db="EMBL/GenBank/DDBJ databases">
        <title>Description of novel acetic acid bacteria.</title>
        <authorList>
            <person name="Sombolestani A."/>
        </authorList>
    </citation>
    <scope>NUCLEOTIDE SEQUENCE [LARGE SCALE GENOMIC DNA]</scope>
    <source>
        <strain evidence="10 11">LMG 31431</strain>
    </source>
</reference>
<dbReference type="Gene3D" id="3.40.50.1010">
    <property type="entry name" value="5'-nuclease"/>
    <property type="match status" value="1"/>
</dbReference>
<feature type="domain" description="PIN" evidence="9">
    <location>
        <begin position="3"/>
        <end position="119"/>
    </location>
</feature>
<evidence type="ECO:0000256" key="6">
    <source>
        <dbReference type="ARBA" id="ARBA00022842"/>
    </source>
</evidence>
<evidence type="ECO:0000256" key="8">
    <source>
        <dbReference type="HAMAP-Rule" id="MF_00265"/>
    </source>
</evidence>
<keyword evidence="8" id="KW-0800">Toxin</keyword>
<dbReference type="AlphaFoldDB" id="A0A7Y7M8E1"/>
<dbReference type="CDD" id="cd18746">
    <property type="entry name" value="PIN_VapC4-5_FitB-like"/>
    <property type="match status" value="1"/>
</dbReference>
<dbReference type="PANTHER" id="PTHR33653:SF1">
    <property type="entry name" value="RIBONUCLEASE VAPC2"/>
    <property type="match status" value="1"/>
</dbReference>
<dbReference type="GO" id="GO:0016787">
    <property type="term" value="F:hydrolase activity"/>
    <property type="evidence" value="ECO:0007669"/>
    <property type="project" value="UniProtKB-KW"/>
</dbReference>
<comment type="caution">
    <text evidence="10">The sequence shown here is derived from an EMBL/GenBank/DDBJ whole genome shotgun (WGS) entry which is preliminary data.</text>
</comment>
<name>A0A7Y7M8E1_9PROT</name>
<keyword evidence="2 8" id="KW-1277">Toxin-antitoxin system</keyword>
<dbReference type="Pfam" id="PF01850">
    <property type="entry name" value="PIN"/>
    <property type="match status" value="1"/>
</dbReference>
<dbReference type="PANTHER" id="PTHR33653">
    <property type="entry name" value="RIBONUCLEASE VAPC2"/>
    <property type="match status" value="1"/>
</dbReference>
<comment type="function">
    <text evidence="8">Toxic component of a toxin-antitoxin (TA) system. An RNase.</text>
</comment>
<feature type="binding site" evidence="8">
    <location>
        <position position="6"/>
    </location>
    <ligand>
        <name>Mg(2+)</name>
        <dbReference type="ChEBI" id="CHEBI:18420"/>
    </ligand>
</feature>
<dbReference type="InterPro" id="IPR050556">
    <property type="entry name" value="Type_II_TA_system_RNase"/>
</dbReference>
<dbReference type="EC" id="3.1.-.-" evidence="8"/>
<keyword evidence="5 8" id="KW-0378">Hydrolase</keyword>
<dbReference type="Proteomes" id="UP000534870">
    <property type="component" value="Unassembled WGS sequence"/>
</dbReference>
<protein>
    <recommendedName>
        <fullName evidence="8">Ribonuclease VapC</fullName>
        <shortName evidence="8">RNase VapC</shortName>
        <ecNumber evidence="8">3.1.-.-</ecNumber>
    </recommendedName>
    <alternativeName>
        <fullName evidence="8">Toxin VapC</fullName>
    </alternativeName>
</protein>
<proteinExistence type="inferred from homology"/>
<dbReference type="GO" id="GO:0004540">
    <property type="term" value="F:RNA nuclease activity"/>
    <property type="evidence" value="ECO:0007669"/>
    <property type="project" value="InterPro"/>
</dbReference>
<keyword evidence="3 8" id="KW-0540">Nuclease</keyword>